<protein>
    <submittedName>
        <fullName evidence="2">Uncharacterized protein</fullName>
    </submittedName>
</protein>
<dbReference type="AlphaFoldDB" id="A0A166CPE9"/>
<evidence type="ECO:0000313" key="2">
    <source>
        <dbReference type="EMBL" id="KZN04168.1"/>
    </source>
</evidence>
<gene>
    <name evidence="2" type="ORF">DCAR_005005</name>
    <name evidence="3" type="ORF">DCAR_0205518</name>
</gene>
<evidence type="ECO:0000313" key="4">
    <source>
        <dbReference type="Proteomes" id="UP000077755"/>
    </source>
</evidence>
<reference evidence="2" key="1">
    <citation type="journal article" date="2016" name="Nat. Genet.">
        <title>A high-quality carrot genome assembly provides new insights into carotenoid accumulation and asterid genome evolution.</title>
        <authorList>
            <person name="Iorizzo M."/>
            <person name="Ellison S."/>
            <person name="Senalik D."/>
            <person name="Zeng P."/>
            <person name="Satapoomin P."/>
            <person name="Huang J."/>
            <person name="Bowman M."/>
            <person name="Iovene M."/>
            <person name="Sanseverino W."/>
            <person name="Cavagnaro P."/>
            <person name="Yildiz M."/>
            <person name="Macko-Podgorni A."/>
            <person name="Moranska E."/>
            <person name="Grzebelus E."/>
            <person name="Grzebelus D."/>
            <person name="Ashrafi H."/>
            <person name="Zheng Z."/>
            <person name="Cheng S."/>
            <person name="Spooner D."/>
            <person name="Van Deynze A."/>
            <person name="Simon P."/>
        </authorList>
    </citation>
    <scope>NUCLEOTIDE SEQUENCE [LARGE SCALE GENOMIC DNA]</scope>
    <source>
        <tissue evidence="2">Leaf</tissue>
    </source>
</reference>
<dbReference type="EMBL" id="LNRQ01000002">
    <property type="protein sequence ID" value="KZN04168.1"/>
    <property type="molecule type" value="Genomic_DNA"/>
</dbReference>
<evidence type="ECO:0000313" key="3">
    <source>
        <dbReference type="EMBL" id="WOG86316.1"/>
    </source>
</evidence>
<dbReference type="EMBL" id="CP093344">
    <property type="protein sequence ID" value="WOG86316.1"/>
    <property type="molecule type" value="Genomic_DNA"/>
</dbReference>
<reference evidence="3" key="2">
    <citation type="submission" date="2022-03" db="EMBL/GenBank/DDBJ databases">
        <title>Draft title - Genomic analysis of global carrot germplasm unveils the trajectory of domestication and the origin of high carotenoid orange carrot.</title>
        <authorList>
            <person name="Iorizzo M."/>
            <person name="Ellison S."/>
            <person name="Senalik D."/>
            <person name="Macko-Podgorni A."/>
            <person name="Grzebelus D."/>
            <person name="Bostan H."/>
            <person name="Rolling W."/>
            <person name="Curaba J."/>
            <person name="Simon P."/>
        </authorList>
    </citation>
    <scope>NUCLEOTIDE SEQUENCE</scope>
    <source>
        <tissue evidence="3">Leaf</tissue>
    </source>
</reference>
<evidence type="ECO:0000256" key="1">
    <source>
        <dbReference type="SAM" id="MobiDB-lite"/>
    </source>
</evidence>
<organism evidence="2">
    <name type="scientific">Daucus carota subsp. sativus</name>
    <name type="common">Carrot</name>
    <dbReference type="NCBI Taxonomy" id="79200"/>
    <lineage>
        <taxon>Eukaryota</taxon>
        <taxon>Viridiplantae</taxon>
        <taxon>Streptophyta</taxon>
        <taxon>Embryophyta</taxon>
        <taxon>Tracheophyta</taxon>
        <taxon>Spermatophyta</taxon>
        <taxon>Magnoliopsida</taxon>
        <taxon>eudicotyledons</taxon>
        <taxon>Gunneridae</taxon>
        <taxon>Pentapetalae</taxon>
        <taxon>asterids</taxon>
        <taxon>campanulids</taxon>
        <taxon>Apiales</taxon>
        <taxon>Apiaceae</taxon>
        <taxon>Apioideae</taxon>
        <taxon>Scandiceae</taxon>
        <taxon>Daucinae</taxon>
        <taxon>Daucus</taxon>
        <taxon>Daucus sect. Daucus</taxon>
    </lineage>
</organism>
<name>A0A166CPE9_DAUCS</name>
<sequence>MFVFLQGRKASRGRIGAQEKFKEKNVVMHEITGLKCLTMTVGTMCPTIRTVGCRTVLPRTRTPKNQNNAPKGVRGRGPGRYHQSYWNEVPIQKKL</sequence>
<dbReference type="Gramene" id="KZN04168">
    <property type="protein sequence ID" value="KZN04168"/>
    <property type="gene ID" value="DCAR_005005"/>
</dbReference>
<dbReference type="Proteomes" id="UP000077755">
    <property type="component" value="Chromosome 2"/>
</dbReference>
<feature type="region of interest" description="Disordered" evidence="1">
    <location>
        <begin position="59"/>
        <end position="83"/>
    </location>
</feature>
<accession>A0A166CPE9</accession>
<keyword evidence="4" id="KW-1185">Reference proteome</keyword>
<proteinExistence type="predicted"/>